<dbReference type="Proteomes" id="UP001159405">
    <property type="component" value="Unassembled WGS sequence"/>
</dbReference>
<dbReference type="Gene3D" id="2.40.50.140">
    <property type="entry name" value="Nucleic acid-binding proteins"/>
    <property type="match status" value="1"/>
</dbReference>
<gene>
    <name evidence="2" type="ORF">PLOB_00005751</name>
</gene>
<keyword evidence="3" id="KW-1185">Reference proteome</keyword>
<feature type="domain" description="Single-stranded DNA binding protein Ssb-like OB fold" evidence="1">
    <location>
        <begin position="42"/>
        <end position="102"/>
    </location>
</feature>
<accession>A0ABN8QJ07</accession>
<proteinExistence type="predicted"/>
<reference evidence="2 3" key="1">
    <citation type="submission" date="2022-05" db="EMBL/GenBank/DDBJ databases">
        <authorList>
            <consortium name="Genoscope - CEA"/>
            <person name="William W."/>
        </authorList>
    </citation>
    <scope>NUCLEOTIDE SEQUENCE [LARGE SCALE GENOMIC DNA]</scope>
</reference>
<name>A0ABN8QJ07_9CNID</name>
<organism evidence="2 3">
    <name type="scientific">Porites lobata</name>
    <dbReference type="NCBI Taxonomy" id="104759"/>
    <lineage>
        <taxon>Eukaryota</taxon>
        <taxon>Metazoa</taxon>
        <taxon>Cnidaria</taxon>
        <taxon>Anthozoa</taxon>
        <taxon>Hexacorallia</taxon>
        <taxon>Scleractinia</taxon>
        <taxon>Fungiina</taxon>
        <taxon>Poritidae</taxon>
        <taxon>Porites</taxon>
    </lineage>
</organism>
<protein>
    <recommendedName>
        <fullName evidence="1">Single-stranded DNA binding protein Ssb-like OB fold domain-containing protein</fullName>
    </recommendedName>
</protein>
<comment type="caution">
    <text evidence="2">The sequence shown here is derived from an EMBL/GenBank/DDBJ whole genome shotgun (WGS) entry which is preliminary data.</text>
</comment>
<dbReference type="EMBL" id="CALNXK010000126">
    <property type="protein sequence ID" value="CAH3163337.1"/>
    <property type="molecule type" value="Genomic_DNA"/>
</dbReference>
<evidence type="ECO:0000313" key="3">
    <source>
        <dbReference type="Proteomes" id="UP001159405"/>
    </source>
</evidence>
<evidence type="ECO:0000313" key="2">
    <source>
        <dbReference type="EMBL" id="CAH3163337.1"/>
    </source>
</evidence>
<sequence>MFNSNIMMPLTTGRLHTVKQALDLNIYETVDLKVKIMINSENKQPILQGDKTKYKMGSIVADDTGTVKLVLWEDTIDKLHIGKCYQIQNCKIRVFDNSKFLNTNEFTKKTEIDEIPNINLATPELQDNIVTGQCLGVDLKCTTSSICCNKTIDETNDEADTVTYPNCNMTLIKDVLQTKVVAKLLMKIDEKLVNYTAFNDAIQSFMSNIKCKTSFMARHVLKKFRNLGMVPKISQ</sequence>
<dbReference type="InterPro" id="IPR012340">
    <property type="entry name" value="NA-bd_OB-fold"/>
</dbReference>
<evidence type="ECO:0000259" key="1">
    <source>
        <dbReference type="Pfam" id="PF21473"/>
    </source>
</evidence>
<dbReference type="Pfam" id="PF21473">
    <property type="entry name" value="OB_Ssb-like"/>
    <property type="match status" value="1"/>
</dbReference>
<dbReference type="InterPro" id="IPR048970">
    <property type="entry name" value="OB_Ssb-like"/>
</dbReference>
<dbReference type="SUPFAM" id="SSF50249">
    <property type="entry name" value="Nucleic acid-binding proteins"/>
    <property type="match status" value="1"/>
</dbReference>